<dbReference type="InterPro" id="IPR006334">
    <property type="entry name" value="Glut_cys_ligase"/>
</dbReference>
<dbReference type="GO" id="GO:0005829">
    <property type="term" value="C:cytosol"/>
    <property type="evidence" value="ECO:0007669"/>
    <property type="project" value="TreeGrafter"/>
</dbReference>
<evidence type="ECO:0000256" key="9">
    <source>
        <dbReference type="RuleBase" id="RU004391"/>
    </source>
</evidence>
<keyword evidence="6 8" id="KW-0067">ATP-binding</keyword>
<dbReference type="EMBL" id="WNDX01000022">
    <property type="protein sequence ID" value="KAF1046240.1"/>
    <property type="molecule type" value="Genomic_DNA"/>
</dbReference>
<dbReference type="PANTHER" id="PTHR38761">
    <property type="entry name" value="GLUTAMATE--CYSTEINE LIGASE"/>
    <property type="match status" value="1"/>
</dbReference>
<accession>A0A7V8FYM2</accession>
<reference evidence="12" key="1">
    <citation type="journal article" date="2020" name="MBio">
        <title>Horizontal gene transfer to a defensive symbiont with a reduced genome amongst a multipartite beetle microbiome.</title>
        <authorList>
            <person name="Waterworth S.C."/>
            <person name="Florez L.V."/>
            <person name="Rees E.R."/>
            <person name="Hertweck C."/>
            <person name="Kaltenpoth M."/>
            <person name="Kwan J.C."/>
        </authorList>
    </citation>
    <scope>NUCLEOTIDE SEQUENCE [LARGE SCALE GENOMIC DNA]</scope>
</reference>
<evidence type="ECO:0000256" key="5">
    <source>
        <dbReference type="ARBA" id="ARBA00022741"/>
    </source>
</evidence>
<dbReference type="AlphaFoldDB" id="A0A7V8FYM2"/>
<evidence type="ECO:0000256" key="8">
    <source>
        <dbReference type="HAMAP-Rule" id="MF_00578"/>
    </source>
</evidence>
<comment type="catalytic activity">
    <reaction evidence="7 8 9">
        <text>L-cysteine + L-glutamate + ATP = gamma-L-glutamyl-L-cysteine + ADP + phosphate + H(+)</text>
        <dbReference type="Rhea" id="RHEA:13285"/>
        <dbReference type="ChEBI" id="CHEBI:15378"/>
        <dbReference type="ChEBI" id="CHEBI:29985"/>
        <dbReference type="ChEBI" id="CHEBI:30616"/>
        <dbReference type="ChEBI" id="CHEBI:35235"/>
        <dbReference type="ChEBI" id="CHEBI:43474"/>
        <dbReference type="ChEBI" id="CHEBI:58173"/>
        <dbReference type="ChEBI" id="CHEBI:456216"/>
        <dbReference type="EC" id="6.3.2.2"/>
    </reaction>
</comment>
<evidence type="ECO:0000259" key="10">
    <source>
        <dbReference type="Pfam" id="PF04262"/>
    </source>
</evidence>
<evidence type="ECO:0000256" key="7">
    <source>
        <dbReference type="ARBA" id="ARBA00048819"/>
    </source>
</evidence>
<comment type="pathway">
    <text evidence="1 8 9">Sulfur metabolism; glutathione biosynthesis; glutathione from L-cysteine and L-glutamate: step 1/2.</text>
</comment>
<dbReference type="EC" id="6.3.2.2" evidence="8"/>
<dbReference type="GO" id="GO:0046872">
    <property type="term" value="F:metal ion binding"/>
    <property type="evidence" value="ECO:0007669"/>
    <property type="project" value="TreeGrafter"/>
</dbReference>
<dbReference type="SUPFAM" id="SSF55931">
    <property type="entry name" value="Glutamine synthetase/guanido kinase"/>
    <property type="match status" value="1"/>
</dbReference>
<dbReference type="InterPro" id="IPR007370">
    <property type="entry name" value="Glu_cys_ligase"/>
</dbReference>
<evidence type="ECO:0000256" key="1">
    <source>
        <dbReference type="ARBA" id="ARBA00005006"/>
    </source>
</evidence>
<gene>
    <name evidence="8 11" type="primary">gshA</name>
    <name evidence="11" type="ORF">GAK35_01079</name>
</gene>
<sequence>MTDLLTRRLQLLAEPQHLALLGQGLRGVERETLRVDRRGVLSRKPHPPALGSALTNDLITTDYSESLLEFITPAMHDIADALKRLEEIHRFAYAKLDGEILWNASMPGVLPPEDEIPIAWYGSSHIGMLKHVYRRGLALRYGRTMQCIAGIHYNFSLNEDLWEVLRNIDASDECEEAVDTSISRRDYQSERYIALIRNFRRYSWLLMYLFGASPAVATNFLRGRPHQLETLSEDTLYLPYGTSLRMSDLGYQSNAQANITPHYNNLPAYIRSLSHAVSEPYPPYEEIGTKRDGEWVQINTNILQIENEFYSAIRPKRVIYSGERPVQALSARGVQYVEVRCMDIDPFNPLGIGLEAARFLDVFLHFLTLESSCLTLDEEGRENRANFLATVKEGRRPGLQLSFRGQTTTLKEWGERLLDRMEPVAELLDRAAGGSQHRDSLAAQRVKLADPDATPSARVLREIRAAGNSFPAFVLANSARQADELIAHPLSAAKSADFVAIAQASLDAQREIERTQTGDFDTFVAAYRASTLGNIAV</sequence>
<evidence type="ECO:0000256" key="3">
    <source>
        <dbReference type="ARBA" id="ARBA00022598"/>
    </source>
</evidence>
<keyword evidence="5 8" id="KW-0547">Nucleotide-binding</keyword>
<evidence type="ECO:0000256" key="2">
    <source>
        <dbReference type="ARBA" id="ARBA00008772"/>
    </source>
</evidence>
<proteinExistence type="inferred from homology"/>
<keyword evidence="4 8" id="KW-0317">Glutathione biosynthesis</keyword>
<evidence type="ECO:0000313" key="12">
    <source>
        <dbReference type="Proteomes" id="UP000462435"/>
    </source>
</evidence>
<feature type="domain" description="Glutamate--cysteine ligase" evidence="10">
    <location>
        <begin position="9"/>
        <end position="387"/>
    </location>
</feature>
<dbReference type="UniPathway" id="UPA00142">
    <property type="reaction ID" value="UER00209"/>
</dbReference>
<dbReference type="GO" id="GO:0006750">
    <property type="term" value="P:glutathione biosynthetic process"/>
    <property type="evidence" value="ECO:0007669"/>
    <property type="project" value="UniProtKB-UniRule"/>
</dbReference>
<dbReference type="InterPro" id="IPR014746">
    <property type="entry name" value="Gln_synth/guanido_kin_cat_dom"/>
</dbReference>
<keyword evidence="3 8" id="KW-0436">Ligase</keyword>
<dbReference type="Pfam" id="PF04262">
    <property type="entry name" value="Glu_cys_ligase"/>
    <property type="match status" value="1"/>
</dbReference>
<evidence type="ECO:0000313" key="11">
    <source>
        <dbReference type="EMBL" id="KAF1046240.1"/>
    </source>
</evidence>
<protein>
    <recommendedName>
        <fullName evidence="8">Glutamate--cysteine ligase</fullName>
        <ecNumber evidence="8">6.3.2.2</ecNumber>
    </recommendedName>
    <alternativeName>
        <fullName evidence="8">Gamma-ECS</fullName>
        <shortName evidence="8">GCS</shortName>
    </alternativeName>
    <alternativeName>
        <fullName evidence="8">Gamma-glutamylcysteine synthetase</fullName>
    </alternativeName>
</protein>
<dbReference type="Gene3D" id="3.30.590.20">
    <property type="match status" value="1"/>
</dbReference>
<comment type="similarity">
    <text evidence="2 8">Belongs to the glutamate--cysteine ligase type 1 family. Type 1 subfamily.</text>
</comment>
<dbReference type="NCBIfam" id="TIGR01434">
    <property type="entry name" value="glu_cys_ligase"/>
    <property type="match status" value="1"/>
</dbReference>
<dbReference type="Proteomes" id="UP000462435">
    <property type="component" value="Unassembled WGS sequence"/>
</dbReference>
<organism evidence="11 12">
    <name type="scientific">Herbaspirillum frisingense</name>
    <dbReference type="NCBI Taxonomy" id="92645"/>
    <lineage>
        <taxon>Bacteria</taxon>
        <taxon>Pseudomonadati</taxon>
        <taxon>Pseudomonadota</taxon>
        <taxon>Betaproteobacteria</taxon>
        <taxon>Burkholderiales</taxon>
        <taxon>Oxalobacteraceae</taxon>
        <taxon>Herbaspirillum</taxon>
    </lineage>
</organism>
<evidence type="ECO:0000256" key="6">
    <source>
        <dbReference type="ARBA" id="ARBA00022840"/>
    </source>
</evidence>
<dbReference type="GO" id="GO:0005524">
    <property type="term" value="F:ATP binding"/>
    <property type="evidence" value="ECO:0007669"/>
    <property type="project" value="UniProtKB-KW"/>
</dbReference>
<dbReference type="GO" id="GO:0004357">
    <property type="term" value="F:glutamate-cysteine ligase activity"/>
    <property type="evidence" value="ECO:0007669"/>
    <property type="project" value="UniProtKB-UniRule"/>
</dbReference>
<dbReference type="PANTHER" id="PTHR38761:SF1">
    <property type="entry name" value="GLUTAMATE--CYSTEINE LIGASE"/>
    <property type="match status" value="1"/>
</dbReference>
<comment type="caution">
    <text evidence="11">The sequence shown here is derived from an EMBL/GenBank/DDBJ whole genome shotgun (WGS) entry which is preliminary data.</text>
</comment>
<dbReference type="HAMAP" id="MF_00578">
    <property type="entry name" value="Glu_cys_ligase"/>
    <property type="match status" value="1"/>
</dbReference>
<evidence type="ECO:0000256" key="4">
    <source>
        <dbReference type="ARBA" id="ARBA00022684"/>
    </source>
</evidence>
<name>A0A7V8FYM2_9BURK</name>